<dbReference type="InterPro" id="IPR034110">
    <property type="entry name" value="LSMD1_Sm"/>
</dbReference>
<dbReference type="SUPFAM" id="SSF50182">
    <property type="entry name" value="Sm-like ribonucleoproteins"/>
    <property type="match status" value="1"/>
</dbReference>
<dbReference type="OrthoDB" id="368909at2759"/>
<protein>
    <recommendedName>
        <fullName evidence="1">Sm domain-containing protein</fullName>
    </recommendedName>
</protein>
<dbReference type="Proteomes" id="UP000320762">
    <property type="component" value="Unassembled WGS sequence"/>
</dbReference>
<dbReference type="InterPro" id="IPR010920">
    <property type="entry name" value="LSM_dom_sf"/>
</dbReference>
<keyword evidence="3" id="KW-1185">Reference proteome</keyword>
<dbReference type="GO" id="GO:0031417">
    <property type="term" value="C:NatC complex"/>
    <property type="evidence" value="ECO:0007669"/>
    <property type="project" value="InterPro"/>
</dbReference>
<gene>
    <name evidence="2" type="ORF">BD626DRAFT_497165</name>
</gene>
<evidence type="ECO:0000313" key="3">
    <source>
        <dbReference type="Proteomes" id="UP000320762"/>
    </source>
</evidence>
<dbReference type="CDD" id="cd06168">
    <property type="entry name" value="LSMD1"/>
    <property type="match status" value="1"/>
</dbReference>
<dbReference type="InterPro" id="IPR001163">
    <property type="entry name" value="Sm_dom_euk/arc"/>
</dbReference>
<evidence type="ECO:0000313" key="2">
    <source>
        <dbReference type="EMBL" id="TRM62966.1"/>
    </source>
</evidence>
<comment type="caution">
    <text evidence="2">The sequence shown here is derived from an EMBL/GenBank/DDBJ whole genome shotgun (WGS) entry which is preliminary data.</text>
</comment>
<dbReference type="AlphaFoldDB" id="A0A550CE36"/>
<dbReference type="PANTHER" id="PTHR10701:SF5">
    <property type="entry name" value="N-ALPHA-ACETYLTRANSFERASE 38, NATC AUXILIARY SUBUNIT"/>
    <property type="match status" value="1"/>
</dbReference>
<dbReference type="Pfam" id="PF01423">
    <property type="entry name" value="LSM"/>
    <property type="match status" value="1"/>
</dbReference>
<name>A0A550CE36_9AGAR</name>
<reference evidence="2 3" key="1">
    <citation type="journal article" date="2019" name="New Phytol.">
        <title>Comparative genomics reveals unique wood-decay strategies and fruiting body development in the Schizophyllaceae.</title>
        <authorList>
            <person name="Almasi E."/>
            <person name="Sahu N."/>
            <person name="Krizsan K."/>
            <person name="Balint B."/>
            <person name="Kovacs G.M."/>
            <person name="Kiss B."/>
            <person name="Cseklye J."/>
            <person name="Drula E."/>
            <person name="Henrissat B."/>
            <person name="Nagy I."/>
            <person name="Chovatia M."/>
            <person name="Adam C."/>
            <person name="LaButti K."/>
            <person name="Lipzen A."/>
            <person name="Riley R."/>
            <person name="Grigoriev I.V."/>
            <person name="Nagy L.G."/>
        </authorList>
    </citation>
    <scope>NUCLEOTIDE SEQUENCE [LARGE SCALE GENOMIC DNA]</scope>
    <source>
        <strain evidence="2 3">NL-1724</strain>
    </source>
</reference>
<dbReference type="EMBL" id="VDMD01000011">
    <property type="protein sequence ID" value="TRM62966.1"/>
    <property type="molecule type" value="Genomic_DNA"/>
</dbReference>
<evidence type="ECO:0000259" key="1">
    <source>
        <dbReference type="Pfam" id="PF01423"/>
    </source>
</evidence>
<dbReference type="STRING" id="97359.A0A550CE36"/>
<dbReference type="InterPro" id="IPR050914">
    <property type="entry name" value="snRNP_SmB/NAA38-like"/>
</dbReference>
<proteinExistence type="predicted"/>
<dbReference type="Gene3D" id="2.30.30.100">
    <property type="match status" value="1"/>
</dbReference>
<dbReference type="PANTHER" id="PTHR10701">
    <property type="entry name" value="SMALL NUCLEAR RIBONUCLEOPROTEIN-ASSOCIATED PROTEIN B AND N"/>
    <property type="match status" value="1"/>
</dbReference>
<accession>A0A550CE36</accession>
<feature type="domain" description="Sm" evidence="1">
    <location>
        <begin position="23"/>
        <end position="81"/>
    </location>
</feature>
<organism evidence="2 3">
    <name type="scientific">Schizophyllum amplum</name>
    <dbReference type="NCBI Taxonomy" id="97359"/>
    <lineage>
        <taxon>Eukaryota</taxon>
        <taxon>Fungi</taxon>
        <taxon>Dikarya</taxon>
        <taxon>Basidiomycota</taxon>
        <taxon>Agaricomycotina</taxon>
        <taxon>Agaricomycetes</taxon>
        <taxon>Agaricomycetidae</taxon>
        <taxon>Agaricales</taxon>
        <taxon>Schizophyllaceae</taxon>
        <taxon>Schizophyllum</taxon>
    </lineage>
</organism>
<sequence>MSLLDAQSAALCTAPETPAIAHLKHFTHRTLRITVSDGRVFLGQFAGTDKPLNLLLVNTEEYRVQGDDGQYDGRFVGQVMIPWRIVTKAEAQGRGEPVAIARGQPVVSRAAMDNTMYL</sequence>